<dbReference type="GeneID" id="94030599"/>
<proteinExistence type="predicted"/>
<organism evidence="1 2">
    <name type="scientific">Prevotella jejuni</name>
    <dbReference type="NCBI Taxonomy" id="1177574"/>
    <lineage>
        <taxon>Bacteria</taxon>
        <taxon>Pseudomonadati</taxon>
        <taxon>Bacteroidota</taxon>
        <taxon>Bacteroidia</taxon>
        <taxon>Bacteroidales</taxon>
        <taxon>Prevotellaceae</taxon>
        <taxon>Prevotella</taxon>
    </lineage>
</organism>
<dbReference type="AlphaFoldDB" id="A0A2N9QS39"/>
<dbReference type="InterPro" id="IPR048136">
    <property type="entry name" value="STM3941-like"/>
</dbReference>
<sequence>MNTTKKTLAYLGGIAFTILGIWLLTMDTSTTTYPVWKIKVTGVLSVTFFGGSVLYMTYRKIRLIITHKKDIEFTDSGLSIYGAKEILWREIADFDLIRFKGNRLITIQMKNPTEVLASEPSWIKRKTMEYNLKTINANYAFPAYLIDGRAEEALALCKEKLVEHQ</sequence>
<protein>
    <submittedName>
        <fullName evidence="1">Uncharacterized protein</fullName>
    </submittedName>
</protein>
<dbReference type="NCBIfam" id="NF041635">
    <property type="entry name" value="STM3941_fam"/>
    <property type="match status" value="1"/>
</dbReference>
<comment type="caution">
    <text evidence="1">The sequence shown here is derived from an EMBL/GenBank/DDBJ whole genome shotgun (WGS) entry which is preliminary data.</text>
</comment>
<dbReference type="OrthoDB" id="1068817at2"/>
<keyword evidence="2" id="KW-1185">Reference proteome</keyword>
<dbReference type="Proteomes" id="UP000198427">
    <property type="component" value="Unassembled WGS sequence"/>
</dbReference>
<dbReference type="KEGG" id="pje:CRM71_14930"/>
<evidence type="ECO:0000313" key="2">
    <source>
        <dbReference type="Proteomes" id="UP000198427"/>
    </source>
</evidence>
<name>A0A2N9QS39_9BACT</name>
<dbReference type="RefSeq" id="WP_089366783.1">
    <property type="nucleotide sequence ID" value="NZ_CP023864.1"/>
</dbReference>
<accession>A0A2N9QS39</accession>
<gene>
    <name evidence="1" type="ORF">SAMN06265364_12624</name>
</gene>
<reference evidence="1 2" key="1">
    <citation type="submission" date="2017-06" db="EMBL/GenBank/DDBJ databases">
        <authorList>
            <person name="Varghese N."/>
            <person name="Submissions S."/>
        </authorList>
    </citation>
    <scope>NUCLEOTIDE SEQUENCE [LARGE SCALE GENOMIC DNA]</scope>
    <source>
        <strain evidence="1 2">DSM 26989</strain>
    </source>
</reference>
<dbReference type="EMBL" id="FZNZ01000026">
    <property type="protein sequence ID" value="SNR99497.1"/>
    <property type="molecule type" value="Genomic_DNA"/>
</dbReference>
<evidence type="ECO:0000313" key="1">
    <source>
        <dbReference type="EMBL" id="SNR99497.1"/>
    </source>
</evidence>